<feature type="compositionally biased region" description="Low complexity" evidence="1">
    <location>
        <begin position="268"/>
        <end position="278"/>
    </location>
</feature>
<reference evidence="4" key="1">
    <citation type="journal article" date="2019" name="Int. J. Syst. Evol. Microbiol.">
        <title>The Global Catalogue of Microorganisms (GCM) 10K type strain sequencing project: providing services to taxonomists for standard genome sequencing and annotation.</title>
        <authorList>
            <consortium name="The Broad Institute Genomics Platform"/>
            <consortium name="The Broad Institute Genome Sequencing Center for Infectious Disease"/>
            <person name="Wu L."/>
            <person name="Ma J."/>
        </authorList>
    </citation>
    <scope>NUCLEOTIDE SEQUENCE [LARGE SCALE GENOMIC DNA]</scope>
    <source>
        <strain evidence="4">JCM 16013</strain>
    </source>
</reference>
<keyword evidence="4" id="KW-1185">Reference proteome</keyword>
<dbReference type="Pfam" id="PF07508">
    <property type="entry name" value="Recombinase"/>
    <property type="match status" value="1"/>
</dbReference>
<proteinExistence type="predicted"/>
<gene>
    <name evidence="3" type="ORF">GCM10009838_36700</name>
</gene>
<dbReference type="InterPro" id="IPR011109">
    <property type="entry name" value="DNA_bind_recombinase_dom"/>
</dbReference>
<evidence type="ECO:0000313" key="4">
    <source>
        <dbReference type="Proteomes" id="UP001499854"/>
    </source>
</evidence>
<feature type="domain" description="Recombinase" evidence="2">
    <location>
        <begin position="164"/>
        <end position="273"/>
    </location>
</feature>
<dbReference type="InterPro" id="IPR006119">
    <property type="entry name" value="Resolv_N"/>
</dbReference>
<dbReference type="InterPro" id="IPR038109">
    <property type="entry name" value="DNA_bind_recomb_sf"/>
</dbReference>
<dbReference type="InterPro" id="IPR050639">
    <property type="entry name" value="SSR_resolvase"/>
</dbReference>
<dbReference type="SMART" id="SM00857">
    <property type="entry name" value="Resolvase"/>
    <property type="match status" value="1"/>
</dbReference>
<organism evidence="3 4">
    <name type="scientific">Catenulispora subtropica</name>
    <dbReference type="NCBI Taxonomy" id="450798"/>
    <lineage>
        <taxon>Bacteria</taxon>
        <taxon>Bacillati</taxon>
        <taxon>Actinomycetota</taxon>
        <taxon>Actinomycetes</taxon>
        <taxon>Catenulisporales</taxon>
        <taxon>Catenulisporaceae</taxon>
        <taxon>Catenulispora</taxon>
    </lineage>
</organism>
<protein>
    <recommendedName>
        <fullName evidence="2">Recombinase domain-containing protein</fullName>
    </recommendedName>
</protein>
<feature type="region of interest" description="Disordered" evidence="1">
    <location>
        <begin position="136"/>
        <end position="159"/>
    </location>
</feature>
<feature type="region of interest" description="Disordered" evidence="1">
    <location>
        <begin position="268"/>
        <end position="289"/>
    </location>
</feature>
<dbReference type="PROSITE" id="PS51737">
    <property type="entry name" value="RECOMBINASE_DNA_BIND"/>
    <property type="match status" value="1"/>
</dbReference>
<name>A0ABP5D430_9ACTN</name>
<dbReference type="InterPro" id="IPR036162">
    <property type="entry name" value="Resolvase-like_N_sf"/>
</dbReference>
<dbReference type="SUPFAM" id="SSF53041">
    <property type="entry name" value="Resolvase-like"/>
    <property type="match status" value="1"/>
</dbReference>
<dbReference type="Pfam" id="PF00239">
    <property type="entry name" value="Resolvase"/>
    <property type="match status" value="1"/>
</dbReference>
<accession>A0ABP5D430</accession>
<comment type="caution">
    <text evidence="3">The sequence shown here is derived from an EMBL/GenBank/DDBJ whole genome shotgun (WGS) entry which is preliminary data.</text>
</comment>
<sequence length="466" mass="49627">MLPAAGIYCCVPHIDDDDQSTVDRRELRCRDYARTHAIGVAPAAVYADTARAVWKPEGARPGWDALLAAVRRKQIRALILDSPGALARHRAADLARLLRACAQHGVALHSVGDAWNLADPGDRRALLERATATKRSAQAVSRASRAAHQDAAAAGRPHGGGRRAFGYEAGMGALIPAESKVVREVFSRFLEGETLRAIALDLNAREVPTSLGSAWTVGGVARILDAPRYAGIRVFRGEVRAEGGGYQFGAWEPCVSVEEWEQARALRSGGTARAAGAKARGRGGDRRDGDAARAAQRHDYLLTGLVECLTCGHSMVGSIVGGYRMYACASTRGQPPEQCARSIGAASFEGHVEQDAIRILEHWDAARVASLPMVGHRRPEMIGAGGAPPPGQAPYDALHAGVVVRSAAAIDGIVTGPGAGLHWPRVPLRRRADVLRFLYTVIRVGPKTTSRGVFDTGRIALVPHPL</sequence>
<evidence type="ECO:0000313" key="3">
    <source>
        <dbReference type="EMBL" id="GAA1973511.1"/>
    </source>
</evidence>
<feature type="compositionally biased region" description="Low complexity" evidence="1">
    <location>
        <begin position="136"/>
        <end position="156"/>
    </location>
</feature>
<dbReference type="PANTHER" id="PTHR30461:SF23">
    <property type="entry name" value="DNA RECOMBINASE-RELATED"/>
    <property type="match status" value="1"/>
</dbReference>
<dbReference type="Gene3D" id="3.40.50.1390">
    <property type="entry name" value="Resolvase, N-terminal catalytic domain"/>
    <property type="match status" value="1"/>
</dbReference>
<dbReference type="Proteomes" id="UP001499854">
    <property type="component" value="Unassembled WGS sequence"/>
</dbReference>
<evidence type="ECO:0000259" key="2">
    <source>
        <dbReference type="PROSITE" id="PS51737"/>
    </source>
</evidence>
<dbReference type="EMBL" id="BAAAQM010000019">
    <property type="protein sequence ID" value="GAA1973511.1"/>
    <property type="molecule type" value="Genomic_DNA"/>
</dbReference>
<dbReference type="CDD" id="cd00338">
    <property type="entry name" value="Ser_Recombinase"/>
    <property type="match status" value="1"/>
</dbReference>
<dbReference type="PANTHER" id="PTHR30461">
    <property type="entry name" value="DNA-INVERTASE FROM LAMBDOID PROPHAGE"/>
    <property type="match status" value="1"/>
</dbReference>
<dbReference type="Gene3D" id="3.90.1750.20">
    <property type="entry name" value="Putative Large Serine Recombinase, Chain B, Domain 2"/>
    <property type="match status" value="1"/>
</dbReference>
<evidence type="ECO:0000256" key="1">
    <source>
        <dbReference type="SAM" id="MobiDB-lite"/>
    </source>
</evidence>